<protein>
    <recommendedName>
        <fullName evidence="4">Ig-like domain-containing protein</fullName>
    </recommendedName>
</protein>
<dbReference type="PROSITE" id="PS51318">
    <property type="entry name" value="TAT"/>
    <property type="match status" value="1"/>
</dbReference>
<comment type="caution">
    <text evidence="2">The sequence shown here is derived from an EMBL/GenBank/DDBJ whole genome shotgun (WGS) entry which is preliminary data.</text>
</comment>
<keyword evidence="3" id="KW-1185">Reference proteome</keyword>
<accession>A0ABP6KTM4</accession>
<reference evidence="3" key="1">
    <citation type="journal article" date="2019" name="Int. J. Syst. Evol. Microbiol.">
        <title>The Global Catalogue of Microorganisms (GCM) 10K type strain sequencing project: providing services to taxonomists for standard genome sequencing and annotation.</title>
        <authorList>
            <consortium name="The Broad Institute Genomics Platform"/>
            <consortium name="The Broad Institute Genome Sequencing Center for Infectious Disease"/>
            <person name="Wu L."/>
            <person name="Ma J."/>
        </authorList>
    </citation>
    <scope>NUCLEOTIDE SEQUENCE [LARGE SCALE GENOMIC DNA]</scope>
    <source>
        <strain evidence="3">JCM 14234</strain>
    </source>
</reference>
<evidence type="ECO:0008006" key="4">
    <source>
        <dbReference type="Google" id="ProtNLM"/>
    </source>
</evidence>
<evidence type="ECO:0000256" key="1">
    <source>
        <dbReference type="SAM" id="SignalP"/>
    </source>
</evidence>
<evidence type="ECO:0000313" key="2">
    <source>
        <dbReference type="EMBL" id="GAA3022218.1"/>
    </source>
</evidence>
<feature type="chain" id="PRO_5045788469" description="Ig-like domain-containing protein" evidence="1">
    <location>
        <begin position="34"/>
        <end position="133"/>
    </location>
</feature>
<feature type="signal peptide" evidence="1">
    <location>
        <begin position="1"/>
        <end position="33"/>
    </location>
</feature>
<dbReference type="Proteomes" id="UP001501035">
    <property type="component" value="Unassembled WGS sequence"/>
</dbReference>
<gene>
    <name evidence="2" type="ORF">GCM10010528_00330</name>
</gene>
<evidence type="ECO:0000313" key="3">
    <source>
        <dbReference type="Proteomes" id="UP001501035"/>
    </source>
</evidence>
<dbReference type="InterPro" id="IPR006311">
    <property type="entry name" value="TAT_signal"/>
</dbReference>
<sequence length="133" mass="13569">MNKDAYSRRRALITLAAAGLIPGIVGGASQAQAETFTINAVADGNTIAASSFGAPEWGDPDNNGCALVDVGRGRVIGSGNRDSANPGRIYIKSEPVANGTYTVAIRCYTGFYSSSVVSNRVVVTVPGAPGFGS</sequence>
<dbReference type="RefSeq" id="WP_290706623.1">
    <property type="nucleotide sequence ID" value="NZ_BAAAVS010000001.1"/>
</dbReference>
<keyword evidence="1" id="KW-0732">Signal</keyword>
<dbReference type="EMBL" id="BAAAVS010000001">
    <property type="protein sequence ID" value="GAA3022218.1"/>
    <property type="molecule type" value="Genomic_DNA"/>
</dbReference>
<organism evidence="2 3">
    <name type="scientific">Gordonia defluvii</name>
    <dbReference type="NCBI Taxonomy" id="283718"/>
    <lineage>
        <taxon>Bacteria</taxon>
        <taxon>Bacillati</taxon>
        <taxon>Actinomycetota</taxon>
        <taxon>Actinomycetes</taxon>
        <taxon>Mycobacteriales</taxon>
        <taxon>Gordoniaceae</taxon>
        <taxon>Gordonia</taxon>
    </lineage>
</organism>
<name>A0ABP6KTM4_9ACTN</name>
<proteinExistence type="predicted"/>